<feature type="non-terminal residue" evidence="1">
    <location>
        <position position="24"/>
    </location>
</feature>
<organism evidence="1 2">
    <name type="scientific">Candidatus Nomurabacteria bacterium GW2011_GWB1_37_5</name>
    <dbReference type="NCBI Taxonomy" id="1618742"/>
    <lineage>
        <taxon>Bacteria</taxon>
        <taxon>Candidatus Nomuraibacteriota</taxon>
    </lineage>
</organism>
<protein>
    <submittedName>
        <fullName evidence="1">Uncharacterized protein</fullName>
    </submittedName>
</protein>
<dbReference type="AlphaFoldDB" id="A0A0G0JDZ2"/>
<proteinExistence type="predicted"/>
<name>A0A0G0JDZ2_9BACT</name>
<evidence type="ECO:0000313" key="2">
    <source>
        <dbReference type="Proteomes" id="UP000033876"/>
    </source>
</evidence>
<reference evidence="1 2" key="1">
    <citation type="journal article" date="2015" name="Nature">
        <title>rRNA introns, odd ribosomes, and small enigmatic genomes across a large radiation of phyla.</title>
        <authorList>
            <person name="Brown C.T."/>
            <person name="Hug L.A."/>
            <person name="Thomas B.C."/>
            <person name="Sharon I."/>
            <person name="Castelle C.J."/>
            <person name="Singh A."/>
            <person name="Wilkins M.J."/>
            <person name="Williams K.H."/>
            <person name="Banfield J.F."/>
        </authorList>
    </citation>
    <scope>NUCLEOTIDE SEQUENCE [LARGE SCALE GENOMIC DNA]</scope>
</reference>
<gene>
    <name evidence="1" type="ORF">US50_C0029G0001</name>
</gene>
<sequence>MDNSGLARILMSCKVYEVELSVVS</sequence>
<evidence type="ECO:0000313" key="1">
    <source>
        <dbReference type="EMBL" id="KKQ34994.1"/>
    </source>
</evidence>
<dbReference type="EMBL" id="LBTF01000029">
    <property type="protein sequence ID" value="KKQ34994.1"/>
    <property type="molecule type" value="Genomic_DNA"/>
</dbReference>
<dbReference type="Proteomes" id="UP000033876">
    <property type="component" value="Unassembled WGS sequence"/>
</dbReference>
<comment type="caution">
    <text evidence="1">The sequence shown here is derived from an EMBL/GenBank/DDBJ whole genome shotgun (WGS) entry which is preliminary data.</text>
</comment>
<accession>A0A0G0JDZ2</accession>